<evidence type="ECO:0000313" key="5">
    <source>
        <dbReference type="Proteomes" id="UP000295258"/>
    </source>
</evidence>
<evidence type="ECO:0000313" key="4">
    <source>
        <dbReference type="EMBL" id="TDD08197.1"/>
    </source>
</evidence>
<dbReference type="PROSITE" id="PS51371">
    <property type="entry name" value="CBS"/>
    <property type="match status" value="2"/>
</dbReference>
<evidence type="ECO:0000259" key="3">
    <source>
        <dbReference type="PROSITE" id="PS51371"/>
    </source>
</evidence>
<dbReference type="Pfam" id="PF00571">
    <property type="entry name" value="CBS"/>
    <property type="match status" value="2"/>
</dbReference>
<dbReference type="Gene3D" id="3.10.580.10">
    <property type="entry name" value="CBS-domain"/>
    <property type="match status" value="1"/>
</dbReference>
<feature type="domain" description="CBS" evidence="3">
    <location>
        <begin position="76"/>
        <end position="131"/>
    </location>
</feature>
<sequence length="142" mass="15229">MLIGTILRDKGSEVTTVTPAATVRELLAKLAEHNIGAVVVSSDGAVIEGIVSERDVVRRLHDRGAAVLDDPVSAIMTTEVHTVGPGENVESLRRTMTTERVRHMPVVDGGRLVGIVSIGDVVKSAIEELETEKASLVDYLHR</sequence>
<accession>A0A4R4VV94</accession>
<name>A0A4R4VV94_9ACTN</name>
<dbReference type="CDD" id="cd04623">
    <property type="entry name" value="CBS_pair_bac_euk"/>
    <property type="match status" value="1"/>
</dbReference>
<dbReference type="InterPro" id="IPR000644">
    <property type="entry name" value="CBS_dom"/>
</dbReference>
<comment type="caution">
    <text evidence="4">The sequence shown here is derived from an EMBL/GenBank/DDBJ whole genome shotgun (WGS) entry which is preliminary data.</text>
</comment>
<reference evidence="4 5" key="1">
    <citation type="submission" date="2019-03" db="EMBL/GenBank/DDBJ databases">
        <title>Draft genome sequences of novel Actinobacteria.</title>
        <authorList>
            <person name="Sahin N."/>
            <person name="Ay H."/>
            <person name="Saygin H."/>
        </authorList>
    </citation>
    <scope>NUCLEOTIDE SEQUENCE [LARGE SCALE GENOMIC DNA]</scope>
    <source>
        <strain evidence="4 5">KC310</strain>
    </source>
</reference>
<dbReference type="AlphaFoldDB" id="A0A4R4VV94"/>
<dbReference type="PANTHER" id="PTHR43080:SF2">
    <property type="entry name" value="CBS DOMAIN-CONTAINING PROTEIN"/>
    <property type="match status" value="1"/>
</dbReference>
<gene>
    <name evidence="4" type="ORF">E1292_11970</name>
</gene>
<dbReference type="RefSeq" id="WP_132595039.1">
    <property type="nucleotide sequence ID" value="NZ_SMKO01000022.1"/>
</dbReference>
<dbReference type="EMBL" id="SMKO01000022">
    <property type="protein sequence ID" value="TDD08197.1"/>
    <property type="molecule type" value="Genomic_DNA"/>
</dbReference>
<protein>
    <submittedName>
        <fullName evidence="4">CBS domain-containing protein</fullName>
    </submittedName>
</protein>
<evidence type="ECO:0000256" key="2">
    <source>
        <dbReference type="PROSITE-ProRule" id="PRU00703"/>
    </source>
</evidence>
<dbReference type="InterPro" id="IPR044725">
    <property type="entry name" value="CBSX3_CBS_dom"/>
</dbReference>
<proteinExistence type="predicted"/>
<feature type="domain" description="CBS" evidence="3">
    <location>
        <begin position="8"/>
        <end position="67"/>
    </location>
</feature>
<organism evidence="4 5">
    <name type="scientific">Nonomuraea deserti</name>
    <dbReference type="NCBI Taxonomy" id="1848322"/>
    <lineage>
        <taxon>Bacteria</taxon>
        <taxon>Bacillati</taxon>
        <taxon>Actinomycetota</taxon>
        <taxon>Actinomycetes</taxon>
        <taxon>Streptosporangiales</taxon>
        <taxon>Streptosporangiaceae</taxon>
        <taxon>Nonomuraea</taxon>
    </lineage>
</organism>
<dbReference type="InterPro" id="IPR051257">
    <property type="entry name" value="Diverse_CBS-Domain"/>
</dbReference>
<keyword evidence="5" id="KW-1185">Reference proteome</keyword>
<dbReference type="Proteomes" id="UP000295258">
    <property type="component" value="Unassembled WGS sequence"/>
</dbReference>
<dbReference type="SUPFAM" id="SSF54631">
    <property type="entry name" value="CBS-domain pair"/>
    <property type="match status" value="1"/>
</dbReference>
<keyword evidence="1 2" id="KW-0129">CBS domain</keyword>
<dbReference type="SMART" id="SM00116">
    <property type="entry name" value="CBS"/>
    <property type="match status" value="2"/>
</dbReference>
<dbReference type="PANTHER" id="PTHR43080">
    <property type="entry name" value="CBS DOMAIN-CONTAINING PROTEIN CBSX3, MITOCHONDRIAL"/>
    <property type="match status" value="1"/>
</dbReference>
<dbReference type="InterPro" id="IPR046342">
    <property type="entry name" value="CBS_dom_sf"/>
</dbReference>
<evidence type="ECO:0000256" key="1">
    <source>
        <dbReference type="ARBA" id="ARBA00023122"/>
    </source>
</evidence>